<accession>A0ABD0K295</accession>
<evidence type="ECO:0000313" key="3">
    <source>
        <dbReference type="Proteomes" id="UP001519460"/>
    </source>
</evidence>
<dbReference type="AlphaFoldDB" id="A0ABD0K295"/>
<organism evidence="2 3">
    <name type="scientific">Batillaria attramentaria</name>
    <dbReference type="NCBI Taxonomy" id="370345"/>
    <lineage>
        <taxon>Eukaryota</taxon>
        <taxon>Metazoa</taxon>
        <taxon>Spiralia</taxon>
        <taxon>Lophotrochozoa</taxon>
        <taxon>Mollusca</taxon>
        <taxon>Gastropoda</taxon>
        <taxon>Caenogastropoda</taxon>
        <taxon>Sorbeoconcha</taxon>
        <taxon>Cerithioidea</taxon>
        <taxon>Batillariidae</taxon>
        <taxon>Batillaria</taxon>
    </lineage>
</organism>
<dbReference type="EMBL" id="JACVVK020000268">
    <property type="protein sequence ID" value="KAK7481073.1"/>
    <property type="molecule type" value="Genomic_DNA"/>
</dbReference>
<evidence type="ECO:0000313" key="2">
    <source>
        <dbReference type="EMBL" id="KAK7481073.1"/>
    </source>
</evidence>
<sequence>MSVEQGNHAGVHRRKREEPGCVESVSDCPRNQRTKHWPSELGSRCASRHHKCLASAKDEAAPTRTRIEKMRKRFVGTDLDLI</sequence>
<keyword evidence="3" id="KW-1185">Reference proteome</keyword>
<proteinExistence type="predicted"/>
<protein>
    <submittedName>
        <fullName evidence="2">Uncharacterized protein</fullName>
    </submittedName>
</protein>
<reference evidence="2 3" key="1">
    <citation type="journal article" date="2023" name="Sci. Data">
        <title>Genome assembly of the Korean intertidal mud-creeper Batillaria attramentaria.</title>
        <authorList>
            <person name="Patra A.K."/>
            <person name="Ho P.T."/>
            <person name="Jun S."/>
            <person name="Lee S.J."/>
            <person name="Kim Y."/>
            <person name="Won Y.J."/>
        </authorList>
    </citation>
    <scope>NUCLEOTIDE SEQUENCE [LARGE SCALE GENOMIC DNA]</scope>
    <source>
        <strain evidence="2">Wonlab-2016</strain>
    </source>
</reference>
<gene>
    <name evidence="2" type="ORF">BaRGS_00027709</name>
</gene>
<name>A0ABD0K295_9CAEN</name>
<evidence type="ECO:0000256" key="1">
    <source>
        <dbReference type="SAM" id="MobiDB-lite"/>
    </source>
</evidence>
<feature type="region of interest" description="Disordered" evidence="1">
    <location>
        <begin position="1"/>
        <end position="40"/>
    </location>
</feature>
<comment type="caution">
    <text evidence="2">The sequence shown here is derived from an EMBL/GenBank/DDBJ whole genome shotgun (WGS) entry which is preliminary data.</text>
</comment>
<dbReference type="Proteomes" id="UP001519460">
    <property type="component" value="Unassembled WGS sequence"/>
</dbReference>